<evidence type="ECO:0000256" key="3">
    <source>
        <dbReference type="ARBA" id="ARBA00023163"/>
    </source>
</evidence>
<keyword evidence="6" id="KW-1185">Reference proteome</keyword>
<dbReference type="PANTHER" id="PTHR43537:SF24">
    <property type="entry name" value="GLUCONATE OPERON TRANSCRIPTIONAL REPRESSOR"/>
    <property type="match status" value="1"/>
</dbReference>
<keyword evidence="1" id="KW-0805">Transcription regulation</keyword>
<evidence type="ECO:0000313" key="5">
    <source>
        <dbReference type="EMBL" id="MCD5316007.1"/>
    </source>
</evidence>
<evidence type="ECO:0000259" key="4">
    <source>
        <dbReference type="PROSITE" id="PS50949"/>
    </source>
</evidence>
<dbReference type="GO" id="GO:0003700">
    <property type="term" value="F:DNA-binding transcription factor activity"/>
    <property type="evidence" value="ECO:0007669"/>
    <property type="project" value="InterPro"/>
</dbReference>
<dbReference type="InterPro" id="IPR008920">
    <property type="entry name" value="TF_FadR/GntR_C"/>
</dbReference>
<accession>A0A9X1NJ65</accession>
<name>A0A9X1NJ65_9ACTN</name>
<proteinExistence type="predicted"/>
<dbReference type="EMBL" id="JAJOMB010000026">
    <property type="protein sequence ID" value="MCD5316007.1"/>
    <property type="molecule type" value="Genomic_DNA"/>
</dbReference>
<evidence type="ECO:0000256" key="1">
    <source>
        <dbReference type="ARBA" id="ARBA00023015"/>
    </source>
</evidence>
<feature type="domain" description="HTH gntR-type" evidence="4">
    <location>
        <begin position="7"/>
        <end position="74"/>
    </location>
</feature>
<dbReference type="InterPro" id="IPR036388">
    <property type="entry name" value="WH-like_DNA-bd_sf"/>
</dbReference>
<dbReference type="AlphaFoldDB" id="A0A9X1NJ65"/>
<dbReference type="Gene3D" id="1.20.120.530">
    <property type="entry name" value="GntR ligand-binding domain-like"/>
    <property type="match status" value="1"/>
</dbReference>
<dbReference type="SMART" id="SM00895">
    <property type="entry name" value="FCD"/>
    <property type="match status" value="1"/>
</dbReference>
<dbReference type="InterPro" id="IPR036390">
    <property type="entry name" value="WH_DNA-bd_sf"/>
</dbReference>
<reference evidence="5" key="1">
    <citation type="submission" date="2021-11" db="EMBL/GenBank/DDBJ databases">
        <title>Streptomyces corallinus and Kineosporia corallina sp. nov., two new coral-derived marine actinobacteria.</title>
        <authorList>
            <person name="Buangrab K."/>
            <person name="Sutthacheep M."/>
            <person name="Yeemin T."/>
            <person name="Harunari E."/>
            <person name="Igarashi Y."/>
            <person name="Sripreechasak P."/>
            <person name="Kanchanasin P."/>
            <person name="Tanasupawat S."/>
            <person name="Phongsopitanun W."/>
        </authorList>
    </citation>
    <scope>NUCLEOTIDE SEQUENCE</scope>
    <source>
        <strain evidence="5">JCM 31032</strain>
    </source>
</reference>
<evidence type="ECO:0000256" key="2">
    <source>
        <dbReference type="ARBA" id="ARBA00023125"/>
    </source>
</evidence>
<dbReference type="InterPro" id="IPR000524">
    <property type="entry name" value="Tscrpt_reg_HTH_GntR"/>
</dbReference>
<gene>
    <name evidence="5" type="ORF">LR394_34445</name>
</gene>
<dbReference type="SUPFAM" id="SSF48008">
    <property type="entry name" value="GntR ligand-binding domain-like"/>
    <property type="match status" value="1"/>
</dbReference>
<organism evidence="5 6">
    <name type="scientific">Kineosporia babensis</name>
    <dbReference type="NCBI Taxonomy" id="499548"/>
    <lineage>
        <taxon>Bacteria</taxon>
        <taxon>Bacillati</taxon>
        <taxon>Actinomycetota</taxon>
        <taxon>Actinomycetes</taxon>
        <taxon>Kineosporiales</taxon>
        <taxon>Kineosporiaceae</taxon>
        <taxon>Kineosporia</taxon>
    </lineage>
</organism>
<protein>
    <submittedName>
        <fullName evidence="5">GntR family transcriptional regulator</fullName>
    </submittedName>
</protein>
<keyword evidence="3" id="KW-0804">Transcription</keyword>
<dbReference type="PROSITE" id="PS50949">
    <property type="entry name" value="HTH_GNTR"/>
    <property type="match status" value="1"/>
</dbReference>
<dbReference type="SUPFAM" id="SSF46785">
    <property type="entry name" value="Winged helix' DNA-binding domain"/>
    <property type="match status" value="1"/>
</dbReference>
<comment type="caution">
    <text evidence="5">The sequence shown here is derived from an EMBL/GenBank/DDBJ whole genome shotgun (WGS) entry which is preliminary data.</text>
</comment>
<dbReference type="Pfam" id="PF00392">
    <property type="entry name" value="GntR"/>
    <property type="match status" value="1"/>
</dbReference>
<dbReference type="Gene3D" id="1.10.10.10">
    <property type="entry name" value="Winged helix-like DNA-binding domain superfamily/Winged helix DNA-binding domain"/>
    <property type="match status" value="1"/>
</dbReference>
<evidence type="ECO:0000313" key="6">
    <source>
        <dbReference type="Proteomes" id="UP001138997"/>
    </source>
</evidence>
<dbReference type="InterPro" id="IPR011711">
    <property type="entry name" value="GntR_C"/>
</dbReference>
<dbReference type="RefSeq" id="WP_231448833.1">
    <property type="nucleotide sequence ID" value="NZ_JAJOMB010000026.1"/>
</dbReference>
<dbReference type="GO" id="GO:0003677">
    <property type="term" value="F:DNA binding"/>
    <property type="evidence" value="ECO:0007669"/>
    <property type="project" value="UniProtKB-KW"/>
</dbReference>
<dbReference type="SMART" id="SM00345">
    <property type="entry name" value="HTH_GNTR"/>
    <property type="match status" value="1"/>
</dbReference>
<keyword evidence="2" id="KW-0238">DNA-binding</keyword>
<dbReference type="Pfam" id="PF07729">
    <property type="entry name" value="FCD"/>
    <property type="match status" value="1"/>
</dbReference>
<dbReference type="PANTHER" id="PTHR43537">
    <property type="entry name" value="TRANSCRIPTIONAL REGULATOR, GNTR FAMILY"/>
    <property type="match status" value="1"/>
</dbReference>
<dbReference type="Proteomes" id="UP001138997">
    <property type="component" value="Unassembled WGS sequence"/>
</dbReference>
<sequence length="221" mass="24523">MATFTFSSKADVAYAQIREQILSGRLGAGSKLDQYELAASMGMSITPLREAVRRLSGEGLVLLDNHRNAKVAQMDEAEARQLFEARLALEPAALALAAQRRTEGDIERMNAALEKLLPVTREQGEPALVVHRELHEALYTASHNPVMTKMLNDLWDRSDRYRRVGLALPPGGEPRLQDFEEHQRLVELVVQGEAEAAERLMAEHIANSLTAAALADYQEQP</sequence>